<feature type="non-terminal residue" evidence="1">
    <location>
        <position position="1"/>
    </location>
</feature>
<reference evidence="1" key="1">
    <citation type="submission" date="2018-05" db="EMBL/GenBank/DDBJ databases">
        <authorList>
            <person name="Lanie J.A."/>
            <person name="Ng W.-L."/>
            <person name="Kazmierczak K.M."/>
            <person name="Andrzejewski T.M."/>
            <person name="Davidsen T.M."/>
            <person name="Wayne K.J."/>
            <person name="Tettelin H."/>
            <person name="Glass J.I."/>
            <person name="Rusch D."/>
            <person name="Podicherti R."/>
            <person name="Tsui H.-C.T."/>
            <person name="Winkler M.E."/>
        </authorList>
    </citation>
    <scope>NUCLEOTIDE SEQUENCE</scope>
</reference>
<accession>A0A383CTT8</accession>
<dbReference type="AlphaFoldDB" id="A0A383CTT8"/>
<proteinExistence type="predicted"/>
<gene>
    <name evidence="1" type="ORF">METZ01_LOCUS488348</name>
</gene>
<dbReference type="EMBL" id="UINC01211551">
    <property type="protein sequence ID" value="SVE35494.1"/>
    <property type="molecule type" value="Genomic_DNA"/>
</dbReference>
<organism evidence="1">
    <name type="scientific">marine metagenome</name>
    <dbReference type="NCBI Taxonomy" id="408172"/>
    <lineage>
        <taxon>unclassified sequences</taxon>
        <taxon>metagenomes</taxon>
        <taxon>ecological metagenomes</taxon>
    </lineage>
</organism>
<name>A0A383CTT8_9ZZZZ</name>
<sequence>EGWNIRSDRQVVCIVGTDSKSEGSFRGSRI</sequence>
<protein>
    <submittedName>
        <fullName evidence="1">Uncharacterized protein</fullName>
    </submittedName>
</protein>
<evidence type="ECO:0000313" key="1">
    <source>
        <dbReference type="EMBL" id="SVE35494.1"/>
    </source>
</evidence>